<accession>A0A1G6X5I2</accession>
<protein>
    <submittedName>
        <fullName evidence="2">Uncharacterized protein</fullName>
    </submittedName>
</protein>
<keyword evidence="3" id="KW-1185">Reference proteome</keyword>
<evidence type="ECO:0000313" key="2">
    <source>
        <dbReference type="EMBL" id="SDD73460.1"/>
    </source>
</evidence>
<sequence length="112" mass="12168">MTPYIILYHAIFIYLFILILLSNFKVKFIYLPPYGFKTSNMKKILGLLITTIGILVVGGSFVFTPSHAFNAADSISGVNASAALAYGGFVTFGIGMVIFISTLPYEGEKSKA</sequence>
<gene>
    <name evidence="2" type="ORF">SAMN05216464_102410</name>
</gene>
<dbReference type="AlphaFoldDB" id="A0A1G6X5I2"/>
<keyword evidence="1" id="KW-0472">Membrane</keyword>
<evidence type="ECO:0000313" key="3">
    <source>
        <dbReference type="Proteomes" id="UP000199072"/>
    </source>
</evidence>
<feature type="transmembrane region" description="Helical" evidence="1">
    <location>
        <begin position="44"/>
        <end position="63"/>
    </location>
</feature>
<reference evidence="2 3" key="1">
    <citation type="submission" date="2016-10" db="EMBL/GenBank/DDBJ databases">
        <authorList>
            <person name="de Groot N.N."/>
        </authorList>
    </citation>
    <scope>NUCLEOTIDE SEQUENCE [LARGE SCALE GENOMIC DNA]</scope>
    <source>
        <strain evidence="2 3">47C3B</strain>
    </source>
</reference>
<name>A0A1G6X5I2_9SPHI</name>
<keyword evidence="1" id="KW-1133">Transmembrane helix</keyword>
<feature type="transmembrane region" description="Helical" evidence="1">
    <location>
        <begin position="83"/>
        <end position="105"/>
    </location>
</feature>
<dbReference type="EMBL" id="FNAI01000002">
    <property type="protein sequence ID" value="SDD73460.1"/>
    <property type="molecule type" value="Genomic_DNA"/>
</dbReference>
<evidence type="ECO:0000256" key="1">
    <source>
        <dbReference type="SAM" id="Phobius"/>
    </source>
</evidence>
<organism evidence="2 3">
    <name type="scientific">Mucilaginibacter pineti</name>
    <dbReference type="NCBI Taxonomy" id="1391627"/>
    <lineage>
        <taxon>Bacteria</taxon>
        <taxon>Pseudomonadati</taxon>
        <taxon>Bacteroidota</taxon>
        <taxon>Sphingobacteriia</taxon>
        <taxon>Sphingobacteriales</taxon>
        <taxon>Sphingobacteriaceae</taxon>
        <taxon>Mucilaginibacter</taxon>
    </lineage>
</organism>
<proteinExistence type="predicted"/>
<dbReference type="Proteomes" id="UP000199072">
    <property type="component" value="Unassembled WGS sequence"/>
</dbReference>
<feature type="transmembrane region" description="Helical" evidence="1">
    <location>
        <begin position="6"/>
        <end position="24"/>
    </location>
</feature>
<keyword evidence="1" id="KW-0812">Transmembrane</keyword>